<dbReference type="InterPro" id="IPR000297">
    <property type="entry name" value="PPIase_PpiC"/>
</dbReference>
<comment type="catalytic activity">
    <reaction evidence="1">
        <text>[protein]-peptidylproline (omega=180) = [protein]-peptidylproline (omega=0)</text>
        <dbReference type="Rhea" id="RHEA:16237"/>
        <dbReference type="Rhea" id="RHEA-COMP:10747"/>
        <dbReference type="Rhea" id="RHEA-COMP:10748"/>
        <dbReference type="ChEBI" id="CHEBI:83833"/>
        <dbReference type="ChEBI" id="CHEBI:83834"/>
        <dbReference type="EC" id="5.2.1.8"/>
    </reaction>
</comment>
<evidence type="ECO:0000313" key="8">
    <source>
        <dbReference type="EMBL" id="MFD2045553.1"/>
    </source>
</evidence>
<keyword evidence="3" id="KW-0732">Signal</keyword>
<dbReference type="PROSITE" id="PS50198">
    <property type="entry name" value="PPIC_PPIASE_2"/>
    <property type="match status" value="1"/>
</dbReference>
<dbReference type="Proteomes" id="UP001597383">
    <property type="component" value="Unassembled WGS sequence"/>
</dbReference>
<keyword evidence="4 6" id="KW-0697">Rotamase</keyword>
<dbReference type="InterPro" id="IPR027304">
    <property type="entry name" value="Trigger_fact/SurA_dom_sf"/>
</dbReference>
<gene>
    <name evidence="8" type="ORF">ACFSJF_14840</name>
</gene>
<accession>A0ABW4W460</accession>
<dbReference type="InterPro" id="IPR050245">
    <property type="entry name" value="PrsA_foldase"/>
</dbReference>
<evidence type="ECO:0000256" key="4">
    <source>
        <dbReference type="ARBA" id="ARBA00023110"/>
    </source>
</evidence>
<organism evidence="8 9">
    <name type="scientific">Ornithinibacillus salinisoli</name>
    <dbReference type="NCBI Taxonomy" id="1848459"/>
    <lineage>
        <taxon>Bacteria</taxon>
        <taxon>Bacillati</taxon>
        <taxon>Bacillota</taxon>
        <taxon>Bacilli</taxon>
        <taxon>Bacillales</taxon>
        <taxon>Bacillaceae</taxon>
        <taxon>Ornithinibacillus</taxon>
    </lineage>
</organism>
<sequence length="302" mass="35174">MSRKFLLSIIAVLLITNIATLLFWSTSKSKLVEDDETDVQIDTKKPVATINNTEITYKAWMGKLRENYGKKQLKTMIDRTIVEKLAEEKNITVDEKIIEREIALLTSAQGVMTQEETEKMEKKWRNEIKYRYQLEALLAEDISVPENEIRAYYDTYGQQYDFTESLQFSHILVNDMETAEKVKEELDNGASFSLLAKEYSIDEDTKNAGGYFGGYYTTNSQFLPNGYDEKAAEMEEYSYSDPFLTDQGYAILYLHRSMPEITFSYEELKPYIRNELALESAELTLQADPLWDTFEIDWLYNE</sequence>
<dbReference type="InterPro" id="IPR046357">
    <property type="entry name" value="PPIase_dom_sf"/>
</dbReference>
<dbReference type="PANTHER" id="PTHR47245">
    <property type="entry name" value="PEPTIDYLPROLYL ISOMERASE"/>
    <property type="match status" value="1"/>
</dbReference>
<evidence type="ECO:0000259" key="7">
    <source>
        <dbReference type="PROSITE" id="PS50198"/>
    </source>
</evidence>
<keyword evidence="5 6" id="KW-0413">Isomerase</keyword>
<reference evidence="9" key="1">
    <citation type="journal article" date="2019" name="Int. J. Syst. Evol. Microbiol.">
        <title>The Global Catalogue of Microorganisms (GCM) 10K type strain sequencing project: providing services to taxonomists for standard genome sequencing and annotation.</title>
        <authorList>
            <consortium name="The Broad Institute Genomics Platform"/>
            <consortium name="The Broad Institute Genome Sequencing Center for Infectious Disease"/>
            <person name="Wu L."/>
            <person name="Ma J."/>
        </authorList>
    </citation>
    <scope>NUCLEOTIDE SEQUENCE [LARGE SCALE GENOMIC DNA]</scope>
    <source>
        <strain evidence="9">R28</strain>
    </source>
</reference>
<proteinExistence type="predicted"/>
<evidence type="ECO:0000313" key="9">
    <source>
        <dbReference type="Proteomes" id="UP001597383"/>
    </source>
</evidence>
<dbReference type="Gene3D" id="3.10.50.40">
    <property type="match status" value="1"/>
</dbReference>
<evidence type="ECO:0000256" key="6">
    <source>
        <dbReference type="PROSITE-ProRule" id="PRU00278"/>
    </source>
</evidence>
<dbReference type="SUPFAM" id="SSF54534">
    <property type="entry name" value="FKBP-like"/>
    <property type="match status" value="1"/>
</dbReference>
<protein>
    <recommendedName>
        <fullName evidence="2">peptidylprolyl isomerase</fullName>
        <ecNumber evidence="2">5.2.1.8</ecNumber>
    </recommendedName>
</protein>
<dbReference type="SUPFAM" id="SSF109998">
    <property type="entry name" value="Triger factor/SurA peptide-binding domain-like"/>
    <property type="match status" value="1"/>
</dbReference>
<evidence type="ECO:0000256" key="3">
    <source>
        <dbReference type="ARBA" id="ARBA00022729"/>
    </source>
</evidence>
<dbReference type="GO" id="GO:0016853">
    <property type="term" value="F:isomerase activity"/>
    <property type="evidence" value="ECO:0007669"/>
    <property type="project" value="UniProtKB-KW"/>
</dbReference>
<dbReference type="EMBL" id="JBHUHQ010000020">
    <property type="protein sequence ID" value="MFD2045553.1"/>
    <property type="molecule type" value="Genomic_DNA"/>
</dbReference>
<dbReference type="RefSeq" id="WP_377558197.1">
    <property type="nucleotide sequence ID" value="NZ_JBHUHQ010000020.1"/>
</dbReference>
<feature type="domain" description="PpiC" evidence="7">
    <location>
        <begin position="163"/>
        <end position="256"/>
    </location>
</feature>
<evidence type="ECO:0000256" key="1">
    <source>
        <dbReference type="ARBA" id="ARBA00000971"/>
    </source>
</evidence>
<evidence type="ECO:0000256" key="5">
    <source>
        <dbReference type="ARBA" id="ARBA00023235"/>
    </source>
</evidence>
<dbReference type="Pfam" id="PF13145">
    <property type="entry name" value="Rotamase_2"/>
    <property type="match status" value="1"/>
</dbReference>
<name>A0ABW4W460_9BACI</name>
<dbReference type="Gene3D" id="1.10.4030.10">
    <property type="entry name" value="Porin chaperone SurA, peptide-binding domain"/>
    <property type="match status" value="1"/>
</dbReference>
<keyword evidence="9" id="KW-1185">Reference proteome</keyword>
<evidence type="ECO:0000256" key="2">
    <source>
        <dbReference type="ARBA" id="ARBA00013194"/>
    </source>
</evidence>
<dbReference type="PANTHER" id="PTHR47245:SF1">
    <property type="entry name" value="FOLDASE PROTEIN PRSA"/>
    <property type="match status" value="1"/>
</dbReference>
<comment type="caution">
    <text evidence="8">The sequence shown here is derived from an EMBL/GenBank/DDBJ whole genome shotgun (WGS) entry which is preliminary data.</text>
</comment>
<dbReference type="EC" id="5.2.1.8" evidence="2"/>